<dbReference type="PROSITE" id="PS51534">
    <property type="entry name" value="SEFIR"/>
    <property type="match status" value="1"/>
</dbReference>
<proteinExistence type="predicted"/>
<protein>
    <submittedName>
        <fullName evidence="3">SEFIR domain protein</fullName>
    </submittedName>
</protein>
<dbReference type="RefSeq" id="WP_015782906.1">
    <property type="nucleotide sequence ID" value="NC_013162.1"/>
</dbReference>
<dbReference type="GO" id="GO:0007165">
    <property type="term" value="P:signal transduction"/>
    <property type="evidence" value="ECO:0007669"/>
    <property type="project" value="InterPro"/>
</dbReference>
<dbReference type="STRING" id="521097.Coch_1885"/>
<dbReference type="PROSITE" id="PS50104">
    <property type="entry name" value="TIR"/>
    <property type="match status" value="1"/>
</dbReference>
<dbReference type="InterPro" id="IPR035897">
    <property type="entry name" value="Toll_tir_struct_dom_sf"/>
</dbReference>
<evidence type="ECO:0000259" key="2">
    <source>
        <dbReference type="PROSITE" id="PS51534"/>
    </source>
</evidence>
<evidence type="ECO:0000313" key="4">
    <source>
        <dbReference type="Proteomes" id="UP000006650"/>
    </source>
</evidence>
<dbReference type="GeneID" id="29676253"/>
<dbReference type="SUPFAM" id="SSF52200">
    <property type="entry name" value="Toll/Interleukin receptor TIR domain"/>
    <property type="match status" value="1"/>
</dbReference>
<feature type="domain" description="TIR" evidence="1">
    <location>
        <begin position="245"/>
        <end position="392"/>
    </location>
</feature>
<name>C7M8Q1_CAPOD</name>
<keyword evidence="4" id="KW-1185">Reference proteome</keyword>
<dbReference type="EMBL" id="CP001632">
    <property type="protein sequence ID" value="ACU93430.1"/>
    <property type="molecule type" value="Genomic_DNA"/>
</dbReference>
<dbReference type="Gene3D" id="3.40.50.10140">
    <property type="entry name" value="Toll/interleukin-1 receptor homology (TIR) domain"/>
    <property type="match status" value="1"/>
</dbReference>
<evidence type="ECO:0000259" key="1">
    <source>
        <dbReference type="PROSITE" id="PS50104"/>
    </source>
</evidence>
<dbReference type="Pfam" id="PF13676">
    <property type="entry name" value="TIR_2"/>
    <property type="match status" value="1"/>
</dbReference>
<dbReference type="eggNOG" id="COG0775">
    <property type="taxonomic scope" value="Bacteria"/>
</dbReference>
<gene>
    <name evidence="3" type="ordered locus">Coch_1885</name>
</gene>
<sequence>MKTERELAELIFDKFREQKCKTGQIITLKSIKYDKFIMNLNPIEQDLFYKVLNELQYTGYYDYEKDLGKILRLTEKGYQYIYDDEKISLMQNIPWIIPEKEETNWDRAYHKLWKAIGEEGKAIFYISGPKFYSFILDLYDNIPPSYNQYMEDRKEKAPFSTSRVDYYKDLINLLDDDTRYQLYINIQIFIEDRILDKNDQDTNINISSNTSPFLDDLVGNTPPKKTEEKAFKEISNEKSSSNNEDAPKVFISYSWDSEALKKWVLDLAIKLREKGIDAILDQWELELGKPIPSFMGKSIEISDRVICIMTPSYKTKSNAEEPKGGVAYESSIMAAETIKNISTTKFIPLLREGNDNNAIPDFLIGRTYIDMRNDNSFEDRLEELLRNIYNEPKDKKPPIGKKPEYVENKNKEKNIEIELSVLKEDISLNSILSGRFYDIHINISNIRERGSIEKLQCFVSMDNKLRQCIHYSTQIQKINNNIIQVYFENSNIINGIVISYNPILPSVKRDIGILKVKKSFFDQHLLINFQVSTEFGSEEFSFFADEILY</sequence>
<accession>C7M8Q1</accession>
<dbReference type="AlphaFoldDB" id="C7M8Q1"/>
<dbReference type="InterPro" id="IPR013568">
    <property type="entry name" value="SEFIR_dom"/>
</dbReference>
<reference evidence="3 4" key="1">
    <citation type="journal article" date="2009" name="Stand. Genomic Sci.">
        <title>Complete genome sequence of Capnocytophaga ochracea type strain (VPI 2845).</title>
        <authorList>
            <person name="Mavrommatis K."/>
            <person name="Gronow S."/>
            <person name="Saunders E."/>
            <person name="Land M."/>
            <person name="Lapidus A."/>
            <person name="Copeland A."/>
            <person name="Glavina Del Rio T."/>
            <person name="Nolan M."/>
            <person name="Lucas S."/>
            <person name="Chen F."/>
            <person name="Tice H."/>
            <person name="Cheng J.F."/>
            <person name="Bruce D."/>
            <person name="Goodwin L."/>
            <person name="Pitluck S."/>
            <person name="Pati A."/>
            <person name="Ivanova N."/>
            <person name="Chen A."/>
            <person name="Palaniappan K."/>
            <person name="Chain P."/>
            <person name="Hauser L."/>
            <person name="Chang Y.J."/>
            <person name="Jeffries C.D."/>
            <person name="Brettin T."/>
            <person name="Detter J.C."/>
            <person name="Han C."/>
            <person name="Bristow J."/>
            <person name="Goker M."/>
            <person name="Rohde M."/>
            <person name="Eisen J.A."/>
            <person name="Markowitz V."/>
            <person name="Kyrpides N.C."/>
            <person name="Klenk H.P."/>
            <person name="Hugenholtz P."/>
        </authorList>
    </citation>
    <scope>NUCLEOTIDE SEQUENCE [LARGE SCALE GENOMIC DNA]</scope>
    <source>
        <strain evidence="4">ATCC 27872 / DSM 7271 / JCM 12966 / VPI 2845</strain>
    </source>
</reference>
<dbReference type="KEGG" id="coc:Coch_1885"/>
<dbReference type="Proteomes" id="UP000006650">
    <property type="component" value="Chromosome"/>
</dbReference>
<dbReference type="HOGENOM" id="CLU_036692_0_0_10"/>
<organism evidence="3 4">
    <name type="scientific">Capnocytophaga ochracea (strain ATCC 27872 / DSM 7271 / CCUG 9716 / JCM 12966 / NCTC 12371 / SS31 / VPI 2845)</name>
    <name type="common">Bacteroides ochraceus</name>
    <dbReference type="NCBI Taxonomy" id="521097"/>
    <lineage>
        <taxon>Bacteria</taxon>
        <taxon>Pseudomonadati</taxon>
        <taxon>Bacteroidota</taxon>
        <taxon>Flavobacteriia</taxon>
        <taxon>Flavobacteriales</taxon>
        <taxon>Flavobacteriaceae</taxon>
        <taxon>Capnocytophaga</taxon>
    </lineage>
</organism>
<evidence type="ECO:0000313" key="3">
    <source>
        <dbReference type="EMBL" id="ACU93430.1"/>
    </source>
</evidence>
<feature type="domain" description="SEFIR" evidence="2">
    <location>
        <begin position="246"/>
        <end position="380"/>
    </location>
</feature>
<dbReference type="InterPro" id="IPR000157">
    <property type="entry name" value="TIR_dom"/>
</dbReference>